<proteinExistence type="predicted"/>
<evidence type="ECO:0000313" key="3">
    <source>
        <dbReference type="Proteomes" id="UP001424459"/>
    </source>
</evidence>
<dbReference type="Gene3D" id="3.40.50.150">
    <property type="entry name" value="Vaccinia Virus protein VP39"/>
    <property type="match status" value="1"/>
</dbReference>
<dbReference type="InterPro" id="IPR013216">
    <property type="entry name" value="Methyltransf_11"/>
</dbReference>
<gene>
    <name evidence="2" type="ORF">GCM10022281_16550</name>
</gene>
<reference evidence="3" key="1">
    <citation type="journal article" date="2019" name="Int. J. Syst. Evol. Microbiol.">
        <title>The Global Catalogue of Microorganisms (GCM) 10K type strain sequencing project: providing services to taxonomists for standard genome sequencing and annotation.</title>
        <authorList>
            <consortium name="The Broad Institute Genomics Platform"/>
            <consortium name="The Broad Institute Genome Sequencing Center for Infectious Disease"/>
            <person name="Wu L."/>
            <person name="Ma J."/>
        </authorList>
    </citation>
    <scope>NUCLEOTIDE SEQUENCE [LARGE SCALE GENOMIC DNA]</scope>
    <source>
        <strain evidence="3">JCM 17564</strain>
    </source>
</reference>
<dbReference type="Pfam" id="PF08241">
    <property type="entry name" value="Methyltransf_11"/>
    <property type="match status" value="1"/>
</dbReference>
<keyword evidence="2" id="KW-0489">Methyltransferase</keyword>
<dbReference type="PANTHER" id="PTHR43861">
    <property type="entry name" value="TRANS-ACONITATE 2-METHYLTRANSFERASE-RELATED"/>
    <property type="match status" value="1"/>
</dbReference>
<keyword evidence="2" id="KW-0808">Transferase</keyword>
<accession>A0ABP7U688</accession>
<name>A0ABP7U688_9SPHN</name>
<sequence>MLRMTTILSTSDWNAADYARYGGFVPALGQAALELLAPQPGESILDVGCGDGTLTLKIKDAGAEVVGIDNNLSMIGSARAKGLDARLMDVADLRFSEAFDAAFSNATLHWVLDKQRAARAIWFALKPGGRFVGEMGGAGNLATLRRHLDDELVARGFGPPTYAANWYPTPEEFTELYESVGFRDVDAELIDRPTELEHGVEGWVLAFRKGWLDRAEVPQDQRPAIAAAVARRHGNPTADYVRLRFTMRKP</sequence>
<protein>
    <submittedName>
        <fullName evidence="2">Class I SAM-dependent methyltransferase</fullName>
    </submittedName>
</protein>
<dbReference type="Proteomes" id="UP001424459">
    <property type="component" value="Unassembled WGS sequence"/>
</dbReference>
<dbReference type="CDD" id="cd02440">
    <property type="entry name" value="AdoMet_MTases"/>
    <property type="match status" value="1"/>
</dbReference>
<dbReference type="GO" id="GO:0032259">
    <property type="term" value="P:methylation"/>
    <property type="evidence" value="ECO:0007669"/>
    <property type="project" value="UniProtKB-KW"/>
</dbReference>
<dbReference type="EMBL" id="BAABBR010000001">
    <property type="protein sequence ID" value="GAA4036647.1"/>
    <property type="molecule type" value="Genomic_DNA"/>
</dbReference>
<dbReference type="GO" id="GO:0008168">
    <property type="term" value="F:methyltransferase activity"/>
    <property type="evidence" value="ECO:0007669"/>
    <property type="project" value="UniProtKB-KW"/>
</dbReference>
<keyword evidence="3" id="KW-1185">Reference proteome</keyword>
<evidence type="ECO:0000259" key="1">
    <source>
        <dbReference type="Pfam" id="PF08241"/>
    </source>
</evidence>
<comment type="caution">
    <text evidence="2">The sequence shown here is derived from an EMBL/GenBank/DDBJ whole genome shotgun (WGS) entry which is preliminary data.</text>
</comment>
<feature type="domain" description="Methyltransferase type 11" evidence="1">
    <location>
        <begin position="45"/>
        <end position="132"/>
    </location>
</feature>
<organism evidence="2 3">
    <name type="scientific">Sphingomonas rosea</name>
    <dbReference type="NCBI Taxonomy" id="335605"/>
    <lineage>
        <taxon>Bacteria</taxon>
        <taxon>Pseudomonadati</taxon>
        <taxon>Pseudomonadota</taxon>
        <taxon>Alphaproteobacteria</taxon>
        <taxon>Sphingomonadales</taxon>
        <taxon>Sphingomonadaceae</taxon>
        <taxon>Sphingomonas</taxon>
    </lineage>
</organism>
<dbReference type="InterPro" id="IPR029063">
    <property type="entry name" value="SAM-dependent_MTases_sf"/>
</dbReference>
<dbReference type="SUPFAM" id="SSF53335">
    <property type="entry name" value="S-adenosyl-L-methionine-dependent methyltransferases"/>
    <property type="match status" value="1"/>
</dbReference>
<evidence type="ECO:0000313" key="2">
    <source>
        <dbReference type="EMBL" id="GAA4036647.1"/>
    </source>
</evidence>
<dbReference type="PANTHER" id="PTHR43861:SF1">
    <property type="entry name" value="TRANS-ACONITATE 2-METHYLTRANSFERASE"/>
    <property type="match status" value="1"/>
</dbReference>